<dbReference type="OrthoDB" id="60033at2759"/>
<keyword evidence="5" id="KW-0418">Kinase</keyword>
<dbReference type="SMART" id="SM00387">
    <property type="entry name" value="HATPase_c"/>
    <property type="match status" value="1"/>
</dbReference>
<dbReference type="InterPro" id="IPR003594">
    <property type="entry name" value="HATPase_dom"/>
</dbReference>
<evidence type="ECO:0000256" key="1">
    <source>
        <dbReference type="ARBA" id="ARBA00000085"/>
    </source>
</evidence>
<evidence type="ECO:0000256" key="7">
    <source>
        <dbReference type="SAM" id="Phobius"/>
    </source>
</evidence>
<dbReference type="InterPro" id="IPR005467">
    <property type="entry name" value="His_kinase_dom"/>
</dbReference>
<keyword evidence="10" id="KW-1185">Reference proteome</keyword>
<feature type="transmembrane region" description="Helical" evidence="7">
    <location>
        <begin position="100"/>
        <end position="118"/>
    </location>
</feature>
<gene>
    <name evidence="9" type="ORF">NAEGRDRAFT_59295</name>
</gene>
<dbReference type="EMBL" id="GG738900">
    <property type="protein sequence ID" value="EFC39424.1"/>
    <property type="molecule type" value="Genomic_DNA"/>
</dbReference>
<evidence type="ECO:0000256" key="5">
    <source>
        <dbReference type="ARBA" id="ARBA00022777"/>
    </source>
</evidence>
<evidence type="ECO:0000256" key="4">
    <source>
        <dbReference type="ARBA" id="ARBA00022679"/>
    </source>
</evidence>
<dbReference type="InterPro" id="IPR004358">
    <property type="entry name" value="Sig_transdc_His_kin-like_C"/>
</dbReference>
<dbReference type="GO" id="GO:0005886">
    <property type="term" value="C:plasma membrane"/>
    <property type="evidence" value="ECO:0007669"/>
    <property type="project" value="TreeGrafter"/>
</dbReference>
<dbReference type="PROSITE" id="PS50109">
    <property type="entry name" value="HIS_KIN"/>
    <property type="match status" value="1"/>
</dbReference>
<evidence type="ECO:0000313" key="10">
    <source>
        <dbReference type="Proteomes" id="UP000006671"/>
    </source>
</evidence>
<dbReference type="Gene3D" id="1.10.287.130">
    <property type="match status" value="1"/>
</dbReference>
<dbReference type="InParanoid" id="D2VV32"/>
<keyword evidence="4" id="KW-0808">Transferase</keyword>
<dbReference type="EC" id="2.7.13.3" evidence="2"/>
<evidence type="ECO:0000256" key="6">
    <source>
        <dbReference type="SAM" id="MobiDB-lite"/>
    </source>
</evidence>
<dbReference type="RefSeq" id="XP_002672168.1">
    <property type="nucleotide sequence ID" value="XM_002672122.1"/>
</dbReference>
<keyword evidence="3" id="KW-0597">Phosphoprotein</keyword>
<proteinExistence type="predicted"/>
<protein>
    <recommendedName>
        <fullName evidence="2">histidine kinase</fullName>
        <ecNumber evidence="2">2.7.13.3</ecNumber>
    </recommendedName>
</protein>
<keyword evidence="7" id="KW-0472">Membrane</keyword>
<dbReference type="AlphaFoldDB" id="D2VV32"/>
<dbReference type="VEuPathDB" id="AmoebaDB:NAEGRDRAFT_59295"/>
<name>D2VV32_NAEGR</name>
<evidence type="ECO:0000256" key="3">
    <source>
        <dbReference type="ARBA" id="ARBA00022553"/>
    </source>
</evidence>
<dbReference type="GeneID" id="8853571"/>
<dbReference type="GO" id="GO:0009927">
    <property type="term" value="F:histidine phosphotransfer kinase activity"/>
    <property type="evidence" value="ECO:0007669"/>
    <property type="project" value="TreeGrafter"/>
</dbReference>
<dbReference type="SUPFAM" id="SSF47384">
    <property type="entry name" value="Homodimeric domain of signal transducing histidine kinase"/>
    <property type="match status" value="1"/>
</dbReference>
<keyword evidence="7" id="KW-1133">Transmembrane helix</keyword>
<dbReference type="SMART" id="SM00388">
    <property type="entry name" value="HisKA"/>
    <property type="match status" value="1"/>
</dbReference>
<sequence>MTFQPQQQQHEGKKRLSSLCLSSGEEENDTPNQQQESPPKQRNLPPPPRSFIKTSSSPSLSFRLKKSSSLNEVLAMEAKLDIYCNNDLERGMLYLVANRMNVMMVIGGLYLLGTLYCFETMSWGENVLNIVLFLAQMINNRRNIDLAMSYGDAFRKLDGNERKRALVSILLYTTRYLLIPHHKILFLPVTFMWFAGSNKLYHYSTFMGLLPTYYMSCLYIGTIGYLGYFEYMANGYNVKLLDILIEHCVLLACIWMFSYYWINVTGFLKHKVDKLQETRKQLETAIEARSRFMAHVSHEFRCPIMSSLGCLELLKETELNDKQNDLVDTIVSSNGILLLLIEDILQIVKLEHNNKEQKKEDSNLKTFNLFESLKSMKGIIQGYASNFKVNLNFNIDERIKQMIVRSDSSKLHQILSNLMTNAVKASKQDGEVRLKCEVLEETGEKANIRFVCQDFGCGIPQHLIPSIFEPFVQLQNNSQSKVPSTGLGLTTVSHLIKSLEGTINVESQLGKGSTFTVDLPFKLVHDEVPAQSEKVEGEDKRNCT</sequence>
<dbReference type="Proteomes" id="UP000006671">
    <property type="component" value="Unassembled WGS sequence"/>
</dbReference>
<dbReference type="GO" id="GO:0000155">
    <property type="term" value="F:phosphorelay sensor kinase activity"/>
    <property type="evidence" value="ECO:0007669"/>
    <property type="project" value="InterPro"/>
</dbReference>
<reference evidence="9 10" key="1">
    <citation type="journal article" date="2010" name="Cell">
        <title>The genome of Naegleria gruberi illuminates early eukaryotic versatility.</title>
        <authorList>
            <person name="Fritz-Laylin L.K."/>
            <person name="Prochnik S.E."/>
            <person name="Ginger M.L."/>
            <person name="Dacks J.B."/>
            <person name="Carpenter M.L."/>
            <person name="Field M.C."/>
            <person name="Kuo A."/>
            <person name="Paredez A."/>
            <person name="Chapman J."/>
            <person name="Pham J."/>
            <person name="Shu S."/>
            <person name="Neupane R."/>
            <person name="Cipriano M."/>
            <person name="Mancuso J."/>
            <person name="Tu H."/>
            <person name="Salamov A."/>
            <person name="Lindquist E."/>
            <person name="Shapiro H."/>
            <person name="Lucas S."/>
            <person name="Grigoriev I.V."/>
            <person name="Cande W.Z."/>
            <person name="Fulton C."/>
            <person name="Rokhsar D.S."/>
            <person name="Dawson S.C."/>
        </authorList>
    </citation>
    <scope>NUCLEOTIDE SEQUENCE [LARGE SCALE GENOMIC DNA]</scope>
    <source>
        <strain evidence="9 10">NEG-M</strain>
    </source>
</reference>
<dbReference type="CDD" id="cd00082">
    <property type="entry name" value="HisKA"/>
    <property type="match status" value="1"/>
</dbReference>
<dbReference type="Pfam" id="PF00512">
    <property type="entry name" value="HisKA"/>
    <property type="match status" value="1"/>
</dbReference>
<feature type="region of interest" description="Disordered" evidence="6">
    <location>
        <begin position="1"/>
        <end position="58"/>
    </location>
</feature>
<accession>D2VV32</accession>
<dbReference type="KEGG" id="ngr:NAEGRDRAFT_59295"/>
<dbReference type="InterPro" id="IPR036097">
    <property type="entry name" value="HisK_dim/P_sf"/>
</dbReference>
<dbReference type="eggNOG" id="KOG0519">
    <property type="taxonomic scope" value="Eukaryota"/>
</dbReference>
<dbReference type="InterPro" id="IPR003661">
    <property type="entry name" value="HisK_dim/P_dom"/>
</dbReference>
<dbReference type="STRING" id="5762.D2VV32"/>
<evidence type="ECO:0000256" key="2">
    <source>
        <dbReference type="ARBA" id="ARBA00012438"/>
    </source>
</evidence>
<evidence type="ECO:0000259" key="8">
    <source>
        <dbReference type="PROSITE" id="PS50109"/>
    </source>
</evidence>
<dbReference type="PRINTS" id="PR00344">
    <property type="entry name" value="BCTRLSENSOR"/>
</dbReference>
<feature type="transmembrane region" description="Helical" evidence="7">
    <location>
        <begin position="213"/>
        <end position="231"/>
    </location>
</feature>
<keyword evidence="7" id="KW-0812">Transmembrane</keyword>
<evidence type="ECO:0000313" key="9">
    <source>
        <dbReference type="EMBL" id="EFC39424.1"/>
    </source>
</evidence>
<feature type="transmembrane region" description="Helical" evidence="7">
    <location>
        <begin position="243"/>
        <end position="262"/>
    </location>
</feature>
<dbReference type="InterPro" id="IPR036890">
    <property type="entry name" value="HATPase_C_sf"/>
</dbReference>
<dbReference type="Pfam" id="PF02518">
    <property type="entry name" value="HATPase_c"/>
    <property type="match status" value="1"/>
</dbReference>
<organism evidence="10">
    <name type="scientific">Naegleria gruberi</name>
    <name type="common">Amoeba</name>
    <dbReference type="NCBI Taxonomy" id="5762"/>
    <lineage>
        <taxon>Eukaryota</taxon>
        <taxon>Discoba</taxon>
        <taxon>Heterolobosea</taxon>
        <taxon>Tetramitia</taxon>
        <taxon>Eutetramitia</taxon>
        <taxon>Vahlkampfiidae</taxon>
        <taxon>Naegleria</taxon>
    </lineage>
</organism>
<dbReference type="PANTHER" id="PTHR43047">
    <property type="entry name" value="TWO-COMPONENT HISTIDINE PROTEIN KINASE"/>
    <property type="match status" value="1"/>
</dbReference>
<dbReference type="SUPFAM" id="SSF55874">
    <property type="entry name" value="ATPase domain of HSP90 chaperone/DNA topoisomerase II/histidine kinase"/>
    <property type="match status" value="1"/>
</dbReference>
<dbReference type="Gene3D" id="3.30.565.10">
    <property type="entry name" value="Histidine kinase-like ATPase, C-terminal domain"/>
    <property type="match status" value="1"/>
</dbReference>
<feature type="domain" description="Histidine kinase" evidence="8">
    <location>
        <begin position="295"/>
        <end position="523"/>
    </location>
</feature>
<comment type="catalytic activity">
    <reaction evidence="1">
        <text>ATP + protein L-histidine = ADP + protein N-phospho-L-histidine.</text>
        <dbReference type="EC" id="2.7.13.3"/>
    </reaction>
</comment>
<dbReference type="PANTHER" id="PTHR43047:SF72">
    <property type="entry name" value="OSMOSENSING HISTIDINE PROTEIN KINASE SLN1"/>
    <property type="match status" value="1"/>
</dbReference>